<accession>A0A8J4R9D5</accession>
<dbReference type="CDD" id="cd01837">
    <property type="entry name" value="SGNH_plant_lipase_like"/>
    <property type="match status" value="1"/>
</dbReference>
<dbReference type="OrthoDB" id="1600564at2759"/>
<dbReference type="Proteomes" id="UP000737018">
    <property type="component" value="Unassembled WGS sequence"/>
</dbReference>
<dbReference type="AlphaFoldDB" id="A0A8J4R9D5"/>
<dbReference type="Pfam" id="PF00657">
    <property type="entry name" value="Lipase_GDSL"/>
    <property type="match status" value="1"/>
</dbReference>
<dbReference type="Pfam" id="PF03080">
    <property type="entry name" value="Neprosin"/>
    <property type="match status" value="1"/>
</dbReference>
<keyword evidence="7" id="KW-0443">Lipid metabolism</keyword>
<keyword evidence="3" id="KW-0964">Secreted</keyword>
<feature type="domain" description="Neprosin PEP catalytic" evidence="8">
    <location>
        <begin position="1"/>
        <end position="69"/>
    </location>
</feature>
<dbReference type="InterPro" id="IPR004314">
    <property type="entry name" value="Neprosin"/>
</dbReference>
<name>A0A8J4R9D5_9ROSI</name>
<dbReference type="PANTHER" id="PTHR45650:SF16">
    <property type="entry name" value="OS02G0732800 PROTEIN"/>
    <property type="match status" value="1"/>
</dbReference>
<comment type="caution">
    <text evidence="9">The sequence shown here is derived from an EMBL/GenBank/DDBJ whole genome shotgun (WGS) entry which is preliminary data.</text>
</comment>
<dbReference type="InterPro" id="IPR035669">
    <property type="entry name" value="SGNH_plant_lipase-like"/>
</dbReference>
<comment type="similarity">
    <text evidence="2">Belongs to the 'GDSL' lipolytic enzyme family.</text>
</comment>
<evidence type="ECO:0000256" key="2">
    <source>
        <dbReference type="ARBA" id="ARBA00008668"/>
    </source>
</evidence>
<protein>
    <recommendedName>
        <fullName evidence="8">Neprosin PEP catalytic domain-containing protein</fullName>
    </recommendedName>
</protein>
<dbReference type="PROSITE" id="PS52045">
    <property type="entry name" value="NEPROSIN_PEP_CD"/>
    <property type="match status" value="1"/>
</dbReference>
<evidence type="ECO:0000256" key="6">
    <source>
        <dbReference type="ARBA" id="ARBA00022963"/>
    </source>
</evidence>
<keyword evidence="10" id="KW-1185">Reference proteome</keyword>
<dbReference type="EMBL" id="JRKL02002287">
    <property type="protein sequence ID" value="KAF3959629.1"/>
    <property type="molecule type" value="Genomic_DNA"/>
</dbReference>
<dbReference type="GO" id="GO:0016788">
    <property type="term" value="F:hydrolase activity, acting on ester bonds"/>
    <property type="evidence" value="ECO:0007669"/>
    <property type="project" value="InterPro"/>
</dbReference>
<evidence type="ECO:0000313" key="9">
    <source>
        <dbReference type="EMBL" id="KAF3959629.1"/>
    </source>
</evidence>
<gene>
    <name evidence="9" type="ORF">CMV_015579</name>
</gene>
<sequence>MGSGNYAHGLWGSACFIDRLRIVDYNNLTKYPTWVSINAEEPNCYTALNYQESPAIEPVFYFGGPGRATTSMASAALLVTFIFGDSLTEVGNNNYLQNSLARSNFPFYGIDYVGGQATGRFTNGRTIVDIVSERLGISSPPPYLSLSPNDDAVLKGVNYASGGAGILNDTGLYFIQRLSFDDQIKYFEKTKETMKNKIGEVAANKLCNEAMYLIGIGSNDYVNNFLQPFLPDGQQYTPDEFKDLLISTLDKQLSRLYQLGARKIVFHGLGPLGCIPSQRVKSKNGECLKRVNQWILDFNSSVQKLLASLSQRLPNAKLIFADTYPAVLDLIDNPSKYGFMVSNTSCCNVDTSIGGLCLPNSKLCSNRRDYVFWDAFHPSDKANAVLAEEFFSILFSAAPSIAPTPSN</sequence>
<dbReference type="InterPro" id="IPR051238">
    <property type="entry name" value="GDSL_esterase/lipase"/>
</dbReference>
<keyword evidence="4" id="KW-0732">Signal</keyword>
<evidence type="ECO:0000256" key="4">
    <source>
        <dbReference type="ARBA" id="ARBA00022729"/>
    </source>
</evidence>
<dbReference type="InterPro" id="IPR001087">
    <property type="entry name" value="GDSL"/>
</dbReference>
<evidence type="ECO:0000256" key="3">
    <source>
        <dbReference type="ARBA" id="ARBA00022525"/>
    </source>
</evidence>
<dbReference type="Gene3D" id="3.40.50.1110">
    <property type="entry name" value="SGNH hydrolase"/>
    <property type="match status" value="1"/>
</dbReference>
<dbReference type="PANTHER" id="PTHR45650">
    <property type="entry name" value="GDSL-LIKE LIPASE/ACYLHYDROLASE-RELATED"/>
    <property type="match status" value="1"/>
</dbReference>
<dbReference type="GO" id="GO:0005576">
    <property type="term" value="C:extracellular region"/>
    <property type="evidence" value="ECO:0007669"/>
    <property type="project" value="UniProtKB-SubCell"/>
</dbReference>
<evidence type="ECO:0000256" key="1">
    <source>
        <dbReference type="ARBA" id="ARBA00004613"/>
    </source>
</evidence>
<keyword evidence="6" id="KW-0442">Lipid degradation</keyword>
<comment type="subcellular location">
    <subcellularLocation>
        <location evidence="1">Secreted</location>
    </subcellularLocation>
</comment>
<keyword evidence="5" id="KW-0378">Hydrolase</keyword>
<organism evidence="9 10">
    <name type="scientific">Castanea mollissima</name>
    <name type="common">Chinese chestnut</name>
    <dbReference type="NCBI Taxonomy" id="60419"/>
    <lineage>
        <taxon>Eukaryota</taxon>
        <taxon>Viridiplantae</taxon>
        <taxon>Streptophyta</taxon>
        <taxon>Embryophyta</taxon>
        <taxon>Tracheophyta</taxon>
        <taxon>Spermatophyta</taxon>
        <taxon>Magnoliopsida</taxon>
        <taxon>eudicotyledons</taxon>
        <taxon>Gunneridae</taxon>
        <taxon>Pentapetalae</taxon>
        <taxon>rosids</taxon>
        <taxon>fabids</taxon>
        <taxon>Fagales</taxon>
        <taxon>Fagaceae</taxon>
        <taxon>Castanea</taxon>
    </lineage>
</organism>
<evidence type="ECO:0000313" key="10">
    <source>
        <dbReference type="Proteomes" id="UP000737018"/>
    </source>
</evidence>
<reference evidence="9" key="1">
    <citation type="submission" date="2020-03" db="EMBL/GenBank/DDBJ databases">
        <title>Castanea mollissima Vanexum genome sequencing.</title>
        <authorList>
            <person name="Staton M."/>
        </authorList>
    </citation>
    <scope>NUCLEOTIDE SEQUENCE</scope>
    <source>
        <tissue evidence="9">Leaf</tissue>
    </source>
</reference>
<evidence type="ECO:0000259" key="8">
    <source>
        <dbReference type="PROSITE" id="PS52045"/>
    </source>
</evidence>
<dbReference type="GO" id="GO:0016042">
    <property type="term" value="P:lipid catabolic process"/>
    <property type="evidence" value="ECO:0007669"/>
    <property type="project" value="UniProtKB-KW"/>
</dbReference>
<dbReference type="InterPro" id="IPR036514">
    <property type="entry name" value="SGNH_hydro_sf"/>
</dbReference>
<proteinExistence type="inferred from homology"/>
<evidence type="ECO:0000256" key="5">
    <source>
        <dbReference type="ARBA" id="ARBA00022801"/>
    </source>
</evidence>
<dbReference type="SUPFAM" id="SSF52266">
    <property type="entry name" value="SGNH hydrolase"/>
    <property type="match status" value="1"/>
</dbReference>
<evidence type="ECO:0000256" key="7">
    <source>
        <dbReference type="ARBA" id="ARBA00023098"/>
    </source>
</evidence>